<dbReference type="GO" id="GO:0016791">
    <property type="term" value="F:phosphatase activity"/>
    <property type="evidence" value="ECO:0007669"/>
    <property type="project" value="UniProtKB-ARBA"/>
</dbReference>
<gene>
    <name evidence="1" type="ORF">IV38_GL001260</name>
    <name evidence="2" type="ORF">IV40_GL002072</name>
</gene>
<reference evidence="3 4" key="1">
    <citation type="journal article" date="2015" name="Genome Announc.">
        <title>Expanding the biotechnology potential of lactobacilli through comparative genomics of 213 strains and associated genera.</title>
        <authorList>
            <person name="Sun Z."/>
            <person name="Harris H.M."/>
            <person name="McCann A."/>
            <person name="Guo C."/>
            <person name="Argimon S."/>
            <person name="Zhang W."/>
            <person name="Yang X."/>
            <person name="Jeffery I.B."/>
            <person name="Cooney J.C."/>
            <person name="Kagawa T.F."/>
            <person name="Liu W."/>
            <person name="Song Y."/>
            <person name="Salvetti E."/>
            <person name="Wrobel A."/>
            <person name="Rasinkangas P."/>
            <person name="Parkhill J."/>
            <person name="Rea M.C."/>
            <person name="O'Sullivan O."/>
            <person name="Ritari J."/>
            <person name="Douillard F.P."/>
            <person name="Paul Ross R."/>
            <person name="Yang R."/>
            <person name="Briner A.E."/>
            <person name="Felis G.E."/>
            <person name="de Vos W.M."/>
            <person name="Barrangou R."/>
            <person name="Klaenhammer T.R."/>
            <person name="Caufield P.W."/>
            <person name="Cui Y."/>
            <person name="Zhang H."/>
            <person name="O'Toole P.W."/>
        </authorList>
    </citation>
    <scope>NUCLEOTIDE SEQUENCE [LARGE SCALE GENOMIC DNA]</scope>
    <source>
        <strain evidence="1 4">ATCC BAA-66</strain>
        <strain evidence="2 3">DSM 13344</strain>
    </source>
</reference>
<dbReference type="GO" id="GO:0000287">
    <property type="term" value="F:magnesium ion binding"/>
    <property type="evidence" value="ECO:0007669"/>
    <property type="project" value="TreeGrafter"/>
</dbReference>
<dbReference type="SFLD" id="SFLDG01140">
    <property type="entry name" value="C2.B:_Phosphomannomutase_and_P"/>
    <property type="match status" value="1"/>
</dbReference>
<dbReference type="NCBIfam" id="TIGR00099">
    <property type="entry name" value="Cof-subfamily"/>
    <property type="match status" value="1"/>
</dbReference>
<dbReference type="GO" id="GO:0005829">
    <property type="term" value="C:cytosol"/>
    <property type="evidence" value="ECO:0007669"/>
    <property type="project" value="TreeGrafter"/>
</dbReference>
<sequence length="271" mass="30888">MDMDGTFLRDDKTFDEPRFQKQLDEMNARHIHFVVSSGNQFLHLKEIFKDIHGKISYIAENGAFVMTGRDEKLEQSFIKPNVLKRFVHELETNSIFAGGNHILSGEHGAYIPDNESAEDIKNAKYYYQDLHIVHNLENVDDNIYKISLGWDSDDVSTQMRFIDQQFKGLLRGTSSGRGGIDVLNDGISKANGMEIFRKHWNLTRDNMAAFGDSGNDIEMLKACKYGIAMKNAAPEVKAIVNYETVHDNEHDGTLDTIDRILKGEPLHRIEH</sequence>
<dbReference type="SUPFAM" id="SSF56784">
    <property type="entry name" value="HAD-like"/>
    <property type="match status" value="1"/>
</dbReference>
<keyword evidence="1" id="KW-0378">Hydrolase</keyword>
<organism evidence="1 4">
    <name type="scientific">Lactobacillus selangorensis</name>
    <dbReference type="NCBI Taxonomy" id="81857"/>
    <lineage>
        <taxon>Bacteria</taxon>
        <taxon>Bacillati</taxon>
        <taxon>Bacillota</taxon>
        <taxon>Bacilli</taxon>
        <taxon>Lactobacillales</taxon>
        <taxon>Lactobacillaceae</taxon>
        <taxon>Lactobacillus</taxon>
    </lineage>
</organism>
<evidence type="ECO:0000313" key="2">
    <source>
        <dbReference type="EMBL" id="KRN30043.1"/>
    </source>
</evidence>
<dbReference type="AlphaFoldDB" id="A0A0R2FVY3"/>
<dbReference type="Proteomes" id="UP000051751">
    <property type="component" value="Unassembled WGS sequence"/>
</dbReference>
<dbReference type="InterPro" id="IPR006379">
    <property type="entry name" value="HAD-SF_hydro_IIB"/>
</dbReference>
<dbReference type="EMBL" id="JQAZ01000009">
    <property type="protein sequence ID" value="KRN30043.1"/>
    <property type="molecule type" value="Genomic_DNA"/>
</dbReference>
<dbReference type="InterPro" id="IPR000150">
    <property type="entry name" value="Cof"/>
</dbReference>
<name>A0A0R2FVY3_9LACO</name>
<dbReference type="PANTHER" id="PTHR10000">
    <property type="entry name" value="PHOSPHOSERINE PHOSPHATASE"/>
    <property type="match status" value="1"/>
</dbReference>
<dbReference type="SFLD" id="SFLDS00003">
    <property type="entry name" value="Haloacid_Dehalogenase"/>
    <property type="match status" value="1"/>
</dbReference>
<dbReference type="EMBL" id="JQAT01000002">
    <property type="protein sequence ID" value="KRN29044.1"/>
    <property type="molecule type" value="Genomic_DNA"/>
</dbReference>
<comment type="caution">
    <text evidence="1">The sequence shown here is derived from an EMBL/GenBank/DDBJ whole genome shotgun (WGS) entry which is preliminary data.</text>
</comment>
<dbReference type="Proteomes" id="UP000051645">
    <property type="component" value="Unassembled WGS sequence"/>
</dbReference>
<dbReference type="Gene3D" id="3.40.50.1000">
    <property type="entry name" value="HAD superfamily/HAD-like"/>
    <property type="match status" value="1"/>
</dbReference>
<dbReference type="NCBIfam" id="TIGR01484">
    <property type="entry name" value="HAD-SF-IIB"/>
    <property type="match status" value="1"/>
</dbReference>
<dbReference type="CDD" id="cd07518">
    <property type="entry name" value="HAD_YbiV-Like"/>
    <property type="match status" value="1"/>
</dbReference>
<protein>
    <submittedName>
        <fullName evidence="1">HAD superfamily hydrolase</fullName>
    </submittedName>
</protein>
<dbReference type="Pfam" id="PF08282">
    <property type="entry name" value="Hydrolase_3"/>
    <property type="match status" value="1"/>
</dbReference>
<evidence type="ECO:0000313" key="3">
    <source>
        <dbReference type="Proteomes" id="UP000051645"/>
    </source>
</evidence>
<accession>A0A0R2FVY3</accession>
<keyword evidence="3" id="KW-1185">Reference proteome</keyword>
<evidence type="ECO:0000313" key="4">
    <source>
        <dbReference type="Proteomes" id="UP000051751"/>
    </source>
</evidence>
<dbReference type="InterPro" id="IPR036412">
    <property type="entry name" value="HAD-like_sf"/>
</dbReference>
<proteinExistence type="predicted"/>
<dbReference type="PANTHER" id="PTHR10000:SF53">
    <property type="entry name" value="5-AMINO-6-(5-PHOSPHO-D-RIBITYLAMINO)URACIL PHOSPHATASE YBJI-RELATED"/>
    <property type="match status" value="1"/>
</dbReference>
<dbReference type="Gene3D" id="3.30.1240.10">
    <property type="match status" value="1"/>
</dbReference>
<dbReference type="InterPro" id="IPR023214">
    <property type="entry name" value="HAD_sf"/>
</dbReference>
<evidence type="ECO:0000313" key="1">
    <source>
        <dbReference type="EMBL" id="KRN29044.1"/>
    </source>
</evidence>
<dbReference type="PATRIC" id="fig|81857.3.peg.1266"/>
<dbReference type="STRING" id="81857.IV38_GL001260"/>